<proteinExistence type="predicted"/>
<name>A0ABW5NV30_9FLAO</name>
<dbReference type="Proteomes" id="UP001597480">
    <property type="component" value="Unassembled WGS sequence"/>
</dbReference>
<dbReference type="InterPro" id="IPR006121">
    <property type="entry name" value="HMA_dom"/>
</dbReference>
<keyword evidence="1" id="KW-0732">Signal</keyword>
<protein>
    <submittedName>
        <fullName evidence="3">Cation transporter</fullName>
    </submittedName>
</protein>
<dbReference type="Gene3D" id="3.30.70.100">
    <property type="match status" value="1"/>
</dbReference>
<evidence type="ECO:0000313" key="4">
    <source>
        <dbReference type="Proteomes" id="UP001597480"/>
    </source>
</evidence>
<evidence type="ECO:0000259" key="2">
    <source>
        <dbReference type="PROSITE" id="PS50846"/>
    </source>
</evidence>
<dbReference type="InterPro" id="IPR036163">
    <property type="entry name" value="HMA_dom_sf"/>
</dbReference>
<feature type="chain" id="PRO_5045222563" evidence="1">
    <location>
        <begin position="24"/>
        <end position="121"/>
    </location>
</feature>
<comment type="caution">
    <text evidence="3">The sequence shown here is derived from an EMBL/GenBank/DDBJ whole genome shotgun (WGS) entry which is preliminary data.</text>
</comment>
<feature type="domain" description="HMA" evidence="2">
    <location>
        <begin position="31"/>
        <end position="103"/>
    </location>
</feature>
<evidence type="ECO:0000313" key="3">
    <source>
        <dbReference type="EMBL" id="MFD2602904.1"/>
    </source>
</evidence>
<dbReference type="RefSeq" id="WP_379821401.1">
    <property type="nucleotide sequence ID" value="NZ_JBHUMD010000026.1"/>
</dbReference>
<accession>A0ABW5NV30</accession>
<sequence length="121" mass="13414">MKNVIKVFSTILIIVLSFTSANAQEPKQKTTQTAVIKTAIYCDHCKACESCGDRLEKTLLKEKGVQMITLDEKAMTIKVVYNSRKTDLTKIKTAISKLGYDADDIKADVVAYESLDGCCKK</sequence>
<dbReference type="SUPFAM" id="SSF55008">
    <property type="entry name" value="HMA, heavy metal-associated domain"/>
    <property type="match status" value="1"/>
</dbReference>
<dbReference type="PROSITE" id="PS50846">
    <property type="entry name" value="HMA_2"/>
    <property type="match status" value="1"/>
</dbReference>
<dbReference type="CDD" id="cd00371">
    <property type="entry name" value="HMA"/>
    <property type="match status" value="1"/>
</dbReference>
<reference evidence="4" key="1">
    <citation type="journal article" date="2019" name="Int. J. Syst. Evol. Microbiol.">
        <title>The Global Catalogue of Microorganisms (GCM) 10K type strain sequencing project: providing services to taxonomists for standard genome sequencing and annotation.</title>
        <authorList>
            <consortium name="The Broad Institute Genomics Platform"/>
            <consortium name="The Broad Institute Genome Sequencing Center for Infectious Disease"/>
            <person name="Wu L."/>
            <person name="Ma J."/>
        </authorList>
    </citation>
    <scope>NUCLEOTIDE SEQUENCE [LARGE SCALE GENOMIC DNA]</scope>
    <source>
        <strain evidence="4">KCTC 42107</strain>
    </source>
</reference>
<gene>
    <name evidence="3" type="ORF">ACFSR3_12610</name>
</gene>
<organism evidence="3 4">
    <name type="scientific">Flavobacterium suzhouense</name>
    <dbReference type="NCBI Taxonomy" id="1529638"/>
    <lineage>
        <taxon>Bacteria</taxon>
        <taxon>Pseudomonadati</taxon>
        <taxon>Bacteroidota</taxon>
        <taxon>Flavobacteriia</taxon>
        <taxon>Flavobacteriales</taxon>
        <taxon>Flavobacteriaceae</taxon>
        <taxon>Flavobacterium</taxon>
    </lineage>
</organism>
<keyword evidence="4" id="KW-1185">Reference proteome</keyword>
<feature type="signal peptide" evidence="1">
    <location>
        <begin position="1"/>
        <end position="23"/>
    </location>
</feature>
<evidence type="ECO:0000256" key="1">
    <source>
        <dbReference type="SAM" id="SignalP"/>
    </source>
</evidence>
<dbReference type="Pfam" id="PF00403">
    <property type="entry name" value="HMA"/>
    <property type="match status" value="1"/>
</dbReference>
<dbReference type="EMBL" id="JBHUMD010000026">
    <property type="protein sequence ID" value="MFD2602904.1"/>
    <property type="molecule type" value="Genomic_DNA"/>
</dbReference>